<evidence type="ECO:0000313" key="2">
    <source>
        <dbReference type="Proteomes" id="UP000887013"/>
    </source>
</evidence>
<accession>A0A8X6I2J2</accession>
<dbReference type="AlphaFoldDB" id="A0A8X6I2J2"/>
<organism evidence="1 2">
    <name type="scientific">Nephila pilipes</name>
    <name type="common">Giant wood spider</name>
    <name type="synonym">Nephila maculata</name>
    <dbReference type="NCBI Taxonomy" id="299642"/>
    <lineage>
        <taxon>Eukaryota</taxon>
        <taxon>Metazoa</taxon>
        <taxon>Ecdysozoa</taxon>
        <taxon>Arthropoda</taxon>
        <taxon>Chelicerata</taxon>
        <taxon>Arachnida</taxon>
        <taxon>Araneae</taxon>
        <taxon>Araneomorphae</taxon>
        <taxon>Entelegynae</taxon>
        <taxon>Araneoidea</taxon>
        <taxon>Nephilidae</taxon>
        <taxon>Nephila</taxon>
    </lineage>
</organism>
<name>A0A8X6I2J2_NEPPI</name>
<sequence>MKPTHLIPSLLDPSLTPTTNTPARVSDWLRQETQERHLLSRRGVGDFLLNGGCGSRCVGLENIISKLCHMG</sequence>
<evidence type="ECO:0000313" key="1">
    <source>
        <dbReference type="EMBL" id="GFS28222.1"/>
    </source>
</evidence>
<keyword evidence="2" id="KW-1185">Reference proteome</keyword>
<dbReference type="EMBL" id="BMAW01041390">
    <property type="protein sequence ID" value="GFS28222.1"/>
    <property type="molecule type" value="Genomic_DNA"/>
</dbReference>
<comment type="caution">
    <text evidence="1">The sequence shown here is derived from an EMBL/GenBank/DDBJ whole genome shotgun (WGS) entry which is preliminary data.</text>
</comment>
<protein>
    <submittedName>
        <fullName evidence="1">Uncharacterized protein</fullName>
    </submittedName>
</protein>
<reference evidence="1" key="1">
    <citation type="submission" date="2020-08" db="EMBL/GenBank/DDBJ databases">
        <title>Multicomponent nature underlies the extraordinary mechanical properties of spider dragline silk.</title>
        <authorList>
            <person name="Kono N."/>
            <person name="Nakamura H."/>
            <person name="Mori M."/>
            <person name="Yoshida Y."/>
            <person name="Ohtoshi R."/>
            <person name="Malay A.D."/>
            <person name="Moran D.A.P."/>
            <person name="Tomita M."/>
            <person name="Numata K."/>
            <person name="Arakawa K."/>
        </authorList>
    </citation>
    <scope>NUCLEOTIDE SEQUENCE</scope>
</reference>
<proteinExistence type="predicted"/>
<gene>
    <name evidence="1" type="ORF">NPIL_25991</name>
</gene>
<dbReference type="Proteomes" id="UP000887013">
    <property type="component" value="Unassembled WGS sequence"/>
</dbReference>